<dbReference type="InterPro" id="IPR008274">
    <property type="entry name" value="AldOxase/xan_DH_MoCoBD1"/>
</dbReference>
<dbReference type="Gene3D" id="3.90.1170.50">
    <property type="entry name" value="Aldehyde oxidase/xanthine dehydrogenase, a/b hammerhead"/>
    <property type="match status" value="1"/>
</dbReference>
<accession>A0ABQ2K6J4</accession>
<dbReference type="InterPro" id="IPR037165">
    <property type="entry name" value="AldOxase/xan_DH_Mopterin-bd_sf"/>
</dbReference>
<dbReference type="SUPFAM" id="SSF56003">
    <property type="entry name" value="Molybdenum cofactor-binding domain"/>
    <property type="match status" value="1"/>
</dbReference>
<evidence type="ECO:0000256" key="2">
    <source>
        <dbReference type="ARBA" id="ARBA00023002"/>
    </source>
</evidence>
<evidence type="ECO:0000259" key="4">
    <source>
        <dbReference type="SMART" id="SM01008"/>
    </source>
</evidence>
<dbReference type="InterPro" id="IPR000674">
    <property type="entry name" value="Ald_Oxase/Xan_DH_a/b"/>
</dbReference>
<evidence type="ECO:0000256" key="3">
    <source>
        <dbReference type="SAM" id="MobiDB-lite"/>
    </source>
</evidence>
<keyword evidence="6" id="KW-1185">Reference proteome</keyword>
<dbReference type="InterPro" id="IPR036856">
    <property type="entry name" value="Ald_Oxase/Xan_DH_a/b_sf"/>
</dbReference>
<dbReference type="InterPro" id="IPR016208">
    <property type="entry name" value="Ald_Oxase/xanthine_DH-like"/>
</dbReference>
<evidence type="ECO:0000313" key="5">
    <source>
        <dbReference type="EMBL" id="GGN68190.1"/>
    </source>
</evidence>
<evidence type="ECO:0000313" key="6">
    <source>
        <dbReference type="Proteomes" id="UP000658127"/>
    </source>
</evidence>
<organism evidence="5 6">
    <name type="scientific">Nocardia rhizosphaerihabitans</name>
    <dbReference type="NCBI Taxonomy" id="1691570"/>
    <lineage>
        <taxon>Bacteria</taxon>
        <taxon>Bacillati</taxon>
        <taxon>Actinomycetota</taxon>
        <taxon>Actinomycetes</taxon>
        <taxon>Mycobacteriales</taxon>
        <taxon>Nocardiaceae</taxon>
        <taxon>Nocardia</taxon>
    </lineage>
</organism>
<comment type="caution">
    <text evidence="5">The sequence shown here is derived from an EMBL/GenBank/DDBJ whole genome shotgun (WGS) entry which is preliminary data.</text>
</comment>
<evidence type="ECO:0000256" key="1">
    <source>
        <dbReference type="ARBA" id="ARBA00022505"/>
    </source>
</evidence>
<proteinExistence type="predicted"/>
<gene>
    <name evidence="5" type="ORF">GCM10011610_05160</name>
</gene>
<feature type="region of interest" description="Disordered" evidence="3">
    <location>
        <begin position="1"/>
        <end position="22"/>
    </location>
</feature>
<dbReference type="EMBL" id="BMNE01000001">
    <property type="protein sequence ID" value="GGN68190.1"/>
    <property type="molecule type" value="Genomic_DNA"/>
</dbReference>
<keyword evidence="1" id="KW-0500">Molybdenum</keyword>
<dbReference type="PANTHER" id="PTHR11908:SF132">
    <property type="entry name" value="ALDEHYDE OXIDASE 1-RELATED"/>
    <property type="match status" value="1"/>
</dbReference>
<dbReference type="SUPFAM" id="SSF54665">
    <property type="entry name" value="CO dehydrogenase molybdoprotein N-domain-like"/>
    <property type="match status" value="1"/>
</dbReference>
<name>A0ABQ2K6J4_9NOCA</name>
<dbReference type="RefSeq" id="WP_189023355.1">
    <property type="nucleotide sequence ID" value="NZ_BMNE01000001.1"/>
</dbReference>
<feature type="domain" description="Aldehyde oxidase/xanthine dehydrogenase a/b hammerhead" evidence="4">
    <location>
        <begin position="24"/>
        <end position="128"/>
    </location>
</feature>
<keyword evidence="2" id="KW-0560">Oxidoreductase</keyword>
<dbReference type="Gene3D" id="3.30.365.10">
    <property type="entry name" value="Aldehyde oxidase/xanthine dehydrogenase, molybdopterin binding domain"/>
    <property type="match status" value="5"/>
</dbReference>
<reference evidence="6" key="1">
    <citation type="journal article" date="2019" name="Int. J. Syst. Evol. Microbiol.">
        <title>The Global Catalogue of Microorganisms (GCM) 10K type strain sequencing project: providing services to taxonomists for standard genome sequencing and annotation.</title>
        <authorList>
            <consortium name="The Broad Institute Genomics Platform"/>
            <consortium name="The Broad Institute Genome Sequencing Center for Infectious Disease"/>
            <person name="Wu L."/>
            <person name="Ma J."/>
        </authorList>
    </citation>
    <scope>NUCLEOTIDE SEQUENCE [LARGE SCALE GENOMIC DNA]</scope>
    <source>
        <strain evidence="6">CGMCC 4.7329</strain>
    </source>
</reference>
<dbReference type="Pfam" id="PF01315">
    <property type="entry name" value="Ald_Xan_dh_C"/>
    <property type="match status" value="1"/>
</dbReference>
<dbReference type="PANTHER" id="PTHR11908">
    <property type="entry name" value="XANTHINE DEHYDROGENASE"/>
    <property type="match status" value="1"/>
</dbReference>
<dbReference type="InterPro" id="IPR046867">
    <property type="entry name" value="AldOxase/xan_DH_MoCoBD2"/>
</dbReference>
<dbReference type="Pfam" id="PF20256">
    <property type="entry name" value="MoCoBD_2"/>
    <property type="match status" value="2"/>
</dbReference>
<dbReference type="Pfam" id="PF02738">
    <property type="entry name" value="MoCoBD_1"/>
    <property type="match status" value="1"/>
</dbReference>
<sequence length="695" mass="73884">MSFSISPRAMGTSPTRIDGPAKLRGRAPYAMEHPQQDPLHGYPIQATIIRGRVREIDTSAAERIDGVVAVLTRHNAARLASDDDNELFILQNDDVAFRGQLIGAVVATSPEVARAAAAQVRVTYDESPADVTLTADRDDLYAPDDVSGGFATDTSIGDVDSALAIAPVTIDHTYTTSMVHNNAMEPHATVAQWTGDTLVLFDSTQGPHVVRSTIASLFGLAPEQVQVIAPYVGGGFGSKGEPHANIVLAAMAAKLADGRPVKLPLTRQQLFSLTGYRTPTIQRVRLGAHRDGTLTAIAHDVIEQTSTVKEFAEQSAVASRMMYSATNRSTSHRLAALDVPVTSWMRAPGHCPGMYAAETAIDELAVALGMDPIALRVHNEPEVDPESGRPFSSRGLVECLRTGAERFGWADRDPAPRSRRAGRWLVGSGVAAATYPADVAGGNSARVRWTGERYEVAIDAVDIGTGTWTTLGQIAADALGVDQHRIDLRIGDSRLPAGTVAGGSSGMASWGSAVVAAAKAFRDRHGTDPADGAEITVEAPKDPARKDYSTHAFGAHFVEVRVDIDTAEIRVPRVVSVFAAGRIINPLTARSQFVGGVTMGVSMALLEESQFDERFGQVVNHDLAGYHIPVNADIGDIDVSWIDEHDPHVNPMGSKGIGEIGIVGSAAAVGNAIYHATGVRIRDLPIRLEDLLGVM</sequence>
<dbReference type="Proteomes" id="UP000658127">
    <property type="component" value="Unassembled WGS sequence"/>
</dbReference>
<dbReference type="SMART" id="SM01008">
    <property type="entry name" value="Ald_Xan_dh_C"/>
    <property type="match status" value="1"/>
</dbReference>
<protein>
    <submittedName>
        <fullName evidence="5">Xanthine dehydrogenase</fullName>
    </submittedName>
</protein>